<dbReference type="KEGG" id="adp:NCTC12871_00617"/>
<proteinExistence type="predicted"/>
<sequence>MWKQVDDNVRLMHESQQVTVFLTQLKQQAIDYQNKWELWGYQEANSTHWCLLAKPSQSIFMPDSCTCSAAACKDFLIYNPIEKSELVIPKNDSFYLITLFNGIRGRSKSNHFALALEKQCQKFIFNDRLTMRLEKGKC</sequence>
<dbReference type="Proteomes" id="UP000279799">
    <property type="component" value="Chromosome"/>
</dbReference>
<organism evidence="1 2">
    <name type="scientific">Actinobacillus delphinicola</name>
    <dbReference type="NCBI Taxonomy" id="51161"/>
    <lineage>
        <taxon>Bacteria</taxon>
        <taxon>Pseudomonadati</taxon>
        <taxon>Pseudomonadota</taxon>
        <taxon>Gammaproteobacteria</taxon>
        <taxon>Pasteurellales</taxon>
        <taxon>Pasteurellaceae</taxon>
        <taxon>Actinobacillus</taxon>
    </lineage>
</organism>
<accession>A0A448TT39</accession>
<dbReference type="EMBL" id="LR134510">
    <property type="protein sequence ID" value="VEJ09180.1"/>
    <property type="molecule type" value="Genomic_DNA"/>
</dbReference>
<reference evidence="1 2" key="1">
    <citation type="submission" date="2018-12" db="EMBL/GenBank/DDBJ databases">
        <authorList>
            <consortium name="Pathogen Informatics"/>
        </authorList>
    </citation>
    <scope>NUCLEOTIDE SEQUENCE [LARGE SCALE GENOMIC DNA]</scope>
    <source>
        <strain evidence="1 2">NCTC12871</strain>
    </source>
</reference>
<evidence type="ECO:0000313" key="1">
    <source>
        <dbReference type="EMBL" id="VEJ09180.1"/>
    </source>
</evidence>
<dbReference type="RefSeq" id="WP_126598890.1">
    <property type="nucleotide sequence ID" value="NZ_LR134510.1"/>
</dbReference>
<dbReference type="AlphaFoldDB" id="A0A448TT39"/>
<evidence type="ECO:0000313" key="2">
    <source>
        <dbReference type="Proteomes" id="UP000279799"/>
    </source>
</evidence>
<protein>
    <submittedName>
        <fullName evidence="1">Uncharacterized protein</fullName>
    </submittedName>
</protein>
<gene>
    <name evidence="1" type="ORF">NCTC12871_00617</name>
</gene>
<name>A0A448TT39_9PAST</name>
<keyword evidence="2" id="KW-1185">Reference proteome</keyword>